<protein>
    <submittedName>
        <fullName evidence="2">Uncharacterized protein</fullName>
    </submittedName>
</protein>
<gene>
    <name evidence="2" type="ORF">BN2614_LOCUS1</name>
</gene>
<feature type="region of interest" description="Disordered" evidence="1">
    <location>
        <begin position="1"/>
        <end position="23"/>
    </location>
</feature>
<sequence>MPPPVHLQRPSQDQGRPPHLAGPAALWQASTGFEGSWPTYLIHRGPMTTPAADPAGLEALEPALEFLGLMGPDIKFIPEKNPFQQTLASLTPATSQGAAAAHTCHAGAAGSTWGHKGP</sequence>
<feature type="compositionally biased region" description="Low complexity" evidence="1">
    <location>
        <begin position="97"/>
        <end position="110"/>
    </location>
</feature>
<accession>A0A9X9MCL1</accession>
<keyword evidence="3" id="KW-1185">Reference proteome</keyword>
<evidence type="ECO:0000256" key="1">
    <source>
        <dbReference type="SAM" id="MobiDB-lite"/>
    </source>
</evidence>
<organism evidence="2 3">
    <name type="scientific">Gulo gulo</name>
    <name type="common">Wolverine</name>
    <name type="synonym">Gluton</name>
    <dbReference type="NCBI Taxonomy" id="48420"/>
    <lineage>
        <taxon>Eukaryota</taxon>
        <taxon>Metazoa</taxon>
        <taxon>Chordata</taxon>
        <taxon>Craniata</taxon>
        <taxon>Vertebrata</taxon>
        <taxon>Euteleostomi</taxon>
        <taxon>Mammalia</taxon>
        <taxon>Eutheria</taxon>
        <taxon>Laurasiatheria</taxon>
        <taxon>Carnivora</taxon>
        <taxon>Caniformia</taxon>
        <taxon>Musteloidea</taxon>
        <taxon>Mustelidae</taxon>
        <taxon>Guloninae</taxon>
        <taxon>Gulo</taxon>
    </lineage>
</organism>
<evidence type="ECO:0000313" key="2">
    <source>
        <dbReference type="EMBL" id="VCX42247.1"/>
    </source>
</evidence>
<feature type="region of interest" description="Disordered" evidence="1">
    <location>
        <begin position="93"/>
        <end position="118"/>
    </location>
</feature>
<dbReference type="Proteomes" id="UP000269945">
    <property type="component" value="Unassembled WGS sequence"/>
</dbReference>
<dbReference type="AlphaFoldDB" id="A0A9X9MCL1"/>
<evidence type="ECO:0000313" key="3">
    <source>
        <dbReference type="Proteomes" id="UP000269945"/>
    </source>
</evidence>
<proteinExistence type="predicted"/>
<name>A0A9X9MCL1_GULGU</name>
<comment type="caution">
    <text evidence="2">The sequence shown here is derived from an EMBL/GenBank/DDBJ whole genome shotgun (WGS) entry which is preliminary data.</text>
</comment>
<dbReference type="EMBL" id="CYRY02046510">
    <property type="protein sequence ID" value="VCX42247.1"/>
    <property type="molecule type" value="Genomic_DNA"/>
</dbReference>
<reference evidence="2 3" key="1">
    <citation type="submission" date="2018-10" db="EMBL/GenBank/DDBJ databases">
        <authorList>
            <person name="Ekblom R."/>
            <person name="Jareborg N."/>
        </authorList>
    </citation>
    <scope>NUCLEOTIDE SEQUENCE [LARGE SCALE GENOMIC DNA]</scope>
    <source>
        <tissue evidence="2">Muscle</tissue>
    </source>
</reference>